<dbReference type="CDD" id="cd19073">
    <property type="entry name" value="AKR_AKR3F2_3"/>
    <property type="match status" value="1"/>
</dbReference>
<gene>
    <name evidence="5" type="ORF">AKJ41_03960</name>
</gene>
<dbReference type="Gene3D" id="3.20.20.100">
    <property type="entry name" value="NADP-dependent oxidoreductase domain"/>
    <property type="match status" value="1"/>
</dbReference>
<dbReference type="InterPro" id="IPR020471">
    <property type="entry name" value="AKR"/>
</dbReference>
<keyword evidence="6" id="KW-1185">Reference proteome</keyword>
<keyword evidence="3" id="KW-0560">Oxidoreductase</keyword>
<name>A0A133V2A0_9EURY</name>
<dbReference type="PROSITE" id="PS00062">
    <property type="entry name" value="ALDOKETO_REDUCTASE_2"/>
    <property type="match status" value="1"/>
</dbReference>
<accession>A0A133V2A0</accession>
<protein>
    <submittedName>
        <fullName evidence="5">Oxidoreductase</fullName>
    </submittedName>
</protein>
<evidence type="ECO:0000256" key="2">
    <source>
        <dbReference type="ARBA" id="ARBA00022857"/>
    </source>
</evidence>
<dbReference type="EMBL" id="LHXV01000046">
    <property type="protein sequence ID" value="KXB00574.1"/>
    <property type="molecule type" value="Genomic_DNA"/>
</dbReference>
<dbReference type="PANTHER" id="PTHR43827:SF3">
    <property type="entry name" value="NADP-DEPENDENT OXIDOREDUCTASE DOMAIN-CONTAINING PROTEIN"/>
    <property type="match status" value="1"/>
</dbReference>
<dbReference type="InterPro" id="IPR018170">
    <property type="entry name" value="Aldo/ket_reductase_CS"/>
</dbReference>
<feature type="domain" description="NADP-dependent oxidoreductase" evidence="4">
    <location>
        <begin position="15"/>
        <end position="249"/>
    </location>
</feature>
<dbReference type="Pfam" id="PF00248">
    <property type="entry name" value="Aldo_ket_red"/>
    <property type="match status" value="1"/>
</dbReference>
<evidence type="ECO:0000256" key="3">
    <source>
        <dbReference type="ARBA" id="ARBA00023002"/>
    </source>
</evidence>
<reference evidence="5 6" key="1">
    <citation type="journal article" date="2016" name="Sci. Rep.">
        <title>Metabolic traits of an uncultured archaeal lineage -MSBL1- from brine pools of the Red Sea.</title>
        <authorList>
            <person name="Mwirichia R."/>
            <person name="Alam I."/>
            <person name="Rashid M."/>
            <person name="Vinu M."/>
            <person name="Ba-Alawi W."/>
            <person name="Anthony Kamau A."/>
            <person name="Kamanda Ngugi D."/>
            <person name="Goker M."/>
            <person name="Klenk H.P."/>
            <person name="Bajic V."/>
            <person name="Stingl U."/>
        </authorList>
    </citation>
    <scope>NUCLEOTIDE SEQUENCE [LARGE SCALE GENOMIC DNA]</scope>
    <source>
        <strain evidence="5">SCGC-AAA259O05</strain>
    </source>
</reference>
<dbReference type="InterPro" id="IPR036812">
    <property type="entry name" value="NAD(P)_OxRdtase_dom_sf"/>
</dbReference>
<dbReference type="InterPro" id="IPR023210">
    <property type="entry name" value="NADP_OxRdtase_dom"/>
</dbReference>
<dbReference type="FunFam" id="3.20.20.100:FF:000002">
    <property type="entry name" value="2,5-diketo-D-gluconic acid reductase A"/>
    <property type="match status" value="1"/>
</dbReference>
<dbReference type="AlphaFoldDB" id="A0A133V2A0"/>
<keyword evidence="2" id="KW-0521">NADP</keyword>
<dbReference type="PIRSF" id="PIRSF000097">
    <property type="entry name" value="AKR"/>
    <property type="match status" value="1"/>
</dbReference>
<organism evidence="5 6">
    <name type="scientific">candidate division MSBL1 archaeon SCGC-AAA259O05</name>
    <dbReference type="NCBI Taxonomy" id="1698271"/>
    <lineage>
        <taxon>Archaea</taxon>
        <taxon>Methanobacteriati</taxon>
        <taxon>Methanobacteriota</taxon>
        <taxon>candidate division MSBL1</taxon>
    </lineage>
</organism>
<dbReference type="Proteomes" id="UP000070344">
    <property type="component" value="Unassembled WGS sequence"/>
</dbReference>
<evidence type="ECO:0000313" key="5">
    <source>
        <dbReference type="EMBL" id="KXB00574.1"/>
    </source>
</evidence>
<evidence type="ECO:0000313" key="6">
    <source>
        <dbReference type="Proteomes" id="UP000070344"/>
    </source>
</evidence>
<proteinExistence type="inferred from homology"/>
<sequence length="269" mass="30694">MENGREIPIIGAGTYNTSGEETKESVRTALETGYTHIDTAEGYQNEAEIGEVLREYDRGKIFLTSKVLPSNLHYESVLKSCEASLEKLNTSYLDLYLIHWPNPTISLRETLLAMKKLREEGKVRAIGVSNFSLYQLRIALKISNVPVCVNQVEFHPWYNQNKLLNFCRERNVVVTASAPLGRTQVLQDDLIQDLAKEYGKTPAQITLKWEIQKDIITIPRSTSEKHIKQNFQILDWELDPEDMKKIDEIPKSSKCYNLSLDSEVYGIPG</sequence>
<evidence type="ECO:0000259" key="4">
    <source>
        <dbReference type="Pfam" id="PF00248"/>
    </source>
</evidence>
<dbReference type="PRINTS" id="PR00069">
    <property type="entry name" value="ALDKETRDTASE"/>
</dbReference>
<comment type="similarity">
    <text evidence="1">Belongs to the aldo/keto reductase family.</text>
</comment>
<evidence type="ECO:0000256" key="1">
    <source>
        <dbReference type="ARBA" id="ARBA00007905"/>
    </source>
</evidence>
<dbReference type="PANTHER" id="PTHR43827">
    <property type="entry name" value="2,5-DIKETO-D-GLUCONIC ACID REDUCTASE"/>
    <property type="match status" value="1"/>
</dbReference>
<dbReference type="GO" id="GO:0016616">
    <property type="term" value="F:oxidoreductase activity, acting on the CH-OH group of donors, NAD or NADP as acceptor"/>
    <property type="evidence" value="ECO:0007669"/>
    <property type="project" value="UniProtKB-ARBA"/>
</dbReference>
<dbReference type="SUPFAM" id="SSF51430">
    <property type="entry name" value="NAD(P)-linked oxidoreductase"/>
    <property type="match status" value="1"/>
</dbReference>
<comment type="caution">
    <text evidence="5">The sequence shown here is derived from an EMBL/GenBank/DDBJ whole genome shotgun (WGS) entry which is preliminary data.</text>
</comment>